<dbReference type="Pfam" id="PF13489">
    <property type="entry name" value="Methyltransf_23"/>
    <property type="match status" value="1"/>
</dbReference>
<accession>A0A1T2X1I8</accession>
<proteinExistence type="predicted"/>
<evidence type="ECO:0000313" key="2">
    <source>
        <dbReference type="Proteomes" id="UP000190188"/>
    </source>
</evidence>
<keyword evidence="2" id="KW-1185">Reference proteome</keyword>
<reference evidence="1 2" key="1">
    <citation type="submission" date="2017-01" db="EMBL/GenBank/DDBJ databases">
        <title>Genome analysis of Paenibacillus selenitrireducens ES3-24.</title>
        <authorList>
            <person name="Xu D."/>
            <person name="Yao R."/>
            <person name="Zheng S."/>
        </authorList>
    </citation>
    <scope>NUCLEOTIDE SEQUENCE [LARGE SCALE GENOMIC DNA]</scope>
    <source>
        <strain evidence="1 2">ES3-24</strain>
    </source>
</reference>
<keyword evidence="1" id="KW-0489">Methyltransferase</keyword>
<keyword evidence="1" id="KW-0808">Transferase</keyword>
<dbReference type="CDD" id="cd02440">
    <property type="entry name" value="AdoMet_MTases"/>
    <property type="match status" value="1"/>
</dbReference>
<dbReference type="AlphaFoldDB" id="A0A1T2X1I8"/>
<dbReference type="PANTHER" id="PTHR43861">
    <property type="entry name" value="TRANS-ACONITATE 2-METHYLTRANSFERASE-RELATED"/>
    <property type="match status" value="1"/>
</dbReference>
<dbReference type="RefSeq" id="WP_078502327.1">
    <property type="nucleotide sequence ID" value="NZ_MSZX01000014.1"/>
</dbReference>
<dbReference type="GO" id="GO:0008168">
    <property type="term" value="F:methyltransferase activity"/>
    <property type="evidence" value="ECO:0007669"/>
    <property type="project" value="UniProtKB-KW"/>
</dbReference>
<dbReference type="SUPFAM" id="SSF53335">
    <property type="entry name" value="S-adenosyl-L-methionine-dependent methyltransferases"/>
    <property type="match status" value="1"/>
</dbReference>
<sequence length="243" mass="28291">MEYDGSSVYDNAEFLQQYLLRRNRQDSPNNIIEKPVLLELMGDFTGKTVLDLGCWDGRFGYELLQQGCKYYEGVEGSSNMVHEARTRLDTTNSQIHHATIEGWNYPQHTYDIAISRLALHYVQDIQPTFGHIHHALVPGGEFIFSVQHPVLTSSMASAEISGKRSNWIVDEYFELGKRTEPWIGESVVKYHRTFEAYFQALKQAGFTIEDVRECSPRPELFEHQDEFKRRMRIPLFLMFRCVK</sequence>
<protein>
    <submittedName>
        <fullName evidence="1">SAM-dependent methyltransferase</fullName>
    </submittedName>
</protein>
<dbReference type="OrthoDB" id="9791837at2"/>
<dbReference type="EMBL" id="MSZX01000014">
    <property type="protein sequence ID" value="OPA73758.1"/>
    <property type="molecule type" value="Genomic_DNA"/>
</dbReference>
<dbReference type="GO" id="GO:0032259">
    <property type="term" value="P:methylation"/>
    <property type="evidence" value="ECO:0007669"/>
    <property type="project" value="UniProtKB-KW"/>
</dbReference>
<gene>
    <name evidence="1" type="ORF">BVG16_27110</name>
</gene>
<dbReference type="Gene3D" id="3.40.50.150">
    <property type="entry name" value="Vaccinia Virus protein VP39"/>
    <property type="match status" value="1"/>
</dbReference>
<dbReference type="InterPro" id="IPR029063">
    <property type="entry name" value="SAM-dependent_MTases_sf"/>
</dbReference>
<name>A0A1T2X1I8_9BACL</name>
<organism evidence="1 2">
    <name type="scientific">Paenibacillus selenitireducens</name>
    <dbReference type="NCBI Taxonomy" id="1324314"/>
    <lineage>
        <taxon>Bacteria</taxon>
        <taxon>Bacillati</taxon>
        <taxon>Bacillota</taxon>
        <taxon>Bacilli</taxon>
        <taxon>Bacillales</taxon>
        <taxon>Paenibacillaceae</taxon>
        <taxon>Paenibacillus</taxon>
    </lineage>
</organism>
<dbReference type="PANTHER" id="PTHR43861:SF1">
    <property type="entry name" value="TRANS-ACONITATE 2-METHYLTRANSFERASE"/>
    <property type="match status" value="1"/>
</dbReference>
<dbReference type="Proteomes" id="UP000190188">
    <property type="component" value="Unassembled WGS sequence"/>
</dbReference>
<evidence type="ECO:0000313" key="1">
    <source>
        <dbReference type="EMBL" id="OPA73758.1"/>
    </source>
</evidence>
<comment type="caution">
    <text evidence="1">The sequence shown here is derived from an EMBL/GenBank/DDBJ whole genome shotgun (WGS) entry which is preliminary data.</text>
</comment>
<dbReference type="STRING" id="1324314.BVG16_27110"/>